<dbReference type="InterPro" id="IPR011009">
    <property type="entry name" value="Kinase-like_dom_sf"/>
</dbReference>
<dbReference type="SUPFAM" id="SSF56112">
    <property type="entry name" value="Protein kinase-like (PK-like)"/>
    <property type="match status" value="1"/>
</dbReference>
<dbReference type="InterPro" id="IPR000719">
    <property type="entry name" value="Prot_kinase_dom"/>
</dbReference>
<dbReference type="PANTHER" id="PTHR24346:SF30">
    <property type="entry name" value="MATERNAL EMBRYONIC LEUCINE ZIPPER KINASE"/>
    <property type="match status" value="1"/>
</dbReference>
<dbReference type="Gene3D" id="1.10.510.10">
    <property type="entry name" value="Transferase(Phosphotransferase) domain 1"/>
    <property type="match status" value="1"/>
</dbReference>
<feature type="compositionally biased region" description="Low complexity" evidence="4">
    <location>
        <begin position="78"/>
        <end position="115"/>
    </location>
</feature>
<feature type="region of interest" description="Disordered" evidence="4">
    <location>
        <begin position="990"/>
        <end position="1137"/>
    </location>
</feature>
<organism evidence="6 7">
    <name type="scientific">Pseudozyma flocculosa</name>
    <dbReference type="NCBI Taxonomy" id="84751"/>
    <lineage>
        <taxon>Eukaryota</taxon>
        <taxon>Fungi</taxon>
        <taxon>Dikarya</taxon>
        <taxon>Basidiomycota</taxon>
        <taxon>Ustilaginomycotina</taxon>
        <taxon>Ustilaginomycetes</taxon>
        <taxon>Ustilaginales</taxon>
        <taxon>Ustilaginaceae</taxon>
        <taxon>Pseudozyma</taxon>
    </lineage>
</organism>
<keyword evidence="7" id="KW-1185">Reference proteome</keyword>
<feature type="region of interest" description="Disordered" evidence="4">
    <location>
        <begin position="137"/>
        <end position="310"/>
    </location>
</feature>
<dbReference type="Pfam" id="PF00069">
    <property type="entry name" value="Pkinase"/>
    <property type="match status" value="1"/>
</dbReference>
<dbReference type="InterPro" id="IPR017441">
    <property type="entry name" value="Protein_kinase_ATP_BS"/>
</dbReference>
<dbReference type="SMART" id="SM00220">
    <property type="entry name" value="S_TKc"/>
    <property type="match status" value="1"/>
</dbReference>
<feature type="region of interest" description="Disordered" evidence="4">
    <location>
        <begin position="1314"/>
        <end position="1338"/>
    </location>
</feature>
<feature type="compositionally biased region" description="Polar residues" evidence="4">
    <location>
        <begin position="1026"/>
        <end position="1054"/>
    </location>
</feature>
<dbReference type="GO" id="GO:0005737">
    <property type="term" value="C:cytoplasm"/>
    <property type="evidence" value="ECO:0007669"/>
    <property type="project" value="TreeGrafter"/>
</dbReference>
<feature type="compositionally biased region" description="Low complexity" evidence="4">
    <location>
        <begin position="295"/>
        <end position="310"/>
    </location>
</feature>
<feature type="compositionally biased region" description="Polar residues" evidence="4">
    <location>
        <begin position="1095"/>
        <end position="1106"/>
    </location>
</feature>
<feature type="compositionally biased region" description="Low complexity" evidence="4">
    <location>
        <begin position="204"/>
        <end position="213"/>
    </location>
</feature>
<dbReference type="PROSITE" id="PS00108">
    <property type="entry name" value="PROTEIN_KINASE_ST"/>
    <property type="match status" value="1"/>
</dbReference>
<feature type="compositionally biased region" description="Basic residues" evidence="4">
    <location>
        <begin position="942"/>
        <end position="954"/>
    </location>
</feature>
<dbReference type="InterPro" id="IPR008271">
    <property type="entry name" value="Ser/Thr_kinase_AS"/>
</dbReference>
<feature type="region of interest" description="Disordered" evidence="4">
    <location>
        <begin position="1728"/>
        <end position="1757"/>
    </location>
</feature>
<keyword evidence="2 3" id="KW-0067">ATP-binding</keyword>
<dbReference type="PROSITE" id="PS50011">
    <property type="entry name" value="PROTEIN_KINASE_DOM"/>
    <property type="match status" value="1"/>
</dbReference>
<gene>
    <name evidence="6" type="ORF">PSFLO_06498</name>
</gene>
<feature type="region of interest" description="Disordered" evidence="4">
    <location>
        <begin position="1354"/>
        <end position="1390"/>
    </location>
</feature>
<feature type="binding site" evidence="3">
    <location>
        <position position="375"/>
    </location>
    <ligand>
        <name>ATP</name>
        <dbReference type="ChEBI" id="CHEBI:30616"/>
    </ligand>
</feature>
<evidence type="ECO:0000256" key="2">
    <source>
        <dbReference type="ARBA" id="ARBA00022840"/>
    </source>
</evidence>
<feature type="region of interest" description="Disordered" evidence="4">
    <location>
        <begin position="1"/>
        <end position="120"/>
    </location>
</feature>
<dbReference type="Proteomes" id="UP000323386">
    <property type="component" value="Unassembled WGS sequence"/>
</dbReference>
<feature type="compositionally biased region" description="Low complexity" evidence="4">
    <location>
        <begin position="692"/>
        <end position="704"/>
    </location>
</feature>
<feature type="compositionally biased region" description="Polar residues" evidence="4">
    <location>
        <begin position="893"/>
        <end position="906"/>
    </location>
</feature>
<name>A0A5C3FA83_9BASI</name>
<accession>A0A5C3FA83</accession>
<feature type="compositionally biased region" description="Low complexity" evidence="4">
    <location>
        <begin position="1354"/>
        <end position="1376"/>
    </location>
</feature>
<evidence type="ECO:0000259" key="5">
    <source>
        <dbReference type="PROSITE" id="PS50011"/>
    </source>
</evidence>
<dbReference type="GO" id="GO:0004674">
    <property type="term" value="F:protein serine/threonine kinase activity"/>
    <property type="evidence" value="ECO:0007669"/>
    <property type="project" value="TreeGrafter"/>
</dbReference>
<evidence type="ECO:0000256" key="4">
    <source>
        <dbReference type="SAM" id="MobiDB-lite"/>
    </source>
</evidence>
<evidence type="ECO:0000313" key="6">
    <source>
        <dbReference type="EMBL" id="SPO41016.1"/>
    </source>
</evidence>
<evidence type="ECO:0000313" key="7">
    <source>
        <dbReference type="Proteomes" id="UP000323386"/>
    </source>
</evidence>
<feature type="compositionally biased region" description="Low complexity" evidence="4">
    <location>
        <begin position="1107"/>
        <end position="1119"/>
    </location>
</feature>
<protein>
    <recommendedName>
        <fullName evidence="5">Protein kinase domain-containing protein</fullName>
    </recommendedName>
</protein>
<feature type="compositionally biased region" description="Pro residues" evidence="4">
    <location>
        <begin position="28"/>
        <end position="54"/>
    </location>
</feature>
<feature type="domain" description="Protein kinase" evidence="5">
    <location>
        <begin position="342"/>
        <end position="620"/>
    </location>
</feature>
<evidence type="ECO:0000256" key="1">
    <source>
        <dbReference type="ARBA" id="ARBA00022741"/>
    </source>
</evidence>
<feature type="compositionally biased region" description="Basic and acidic residues" evidence="4">
    <location>
        <begin position="233"/>
        <end position="242"/>
    </location>
</feature>
<feature type="region of interest" description="Disordered" evidence="4">
    <location>
        <begin position="781"/>
        <end position="821"/>
    </location>
</feature>
<reference evidence="6 7" key="1">
    <citation type="submission" date="2018-03" db="EMBL/GenBank/DDBJ databases">
        <authorList>
            <person name="Guldener U."/>
        </authorList>
    </citation>
    <scope>NUCLEOTIDE SEQUENCE [LARGE SCALE GENOMIC DNA]</scope>
    <source>
        <strain evidence="6 7">DAOM196992</strain>
    </source>
</reference>
<feature type="region of interest" description="Disordered" evidence="4">
    <location>
        <begin position="868"/>
        <end position="923"/>
    </location>
</feature>
<dbReference type="PANTHER" id="PTHR24346">
    <property type="entry name" value="MAP/MICROTUBULE AFFINITY-REGULATING KINASE"/>
    <property type="match status" value="1"/>
</dbReference>
<keyword evidence="1 3" id="KW-0547">Nucleotide-binding</keyword>
<feature type="region of interest" description="Disordered" evidence="4">
    <location>
        <begin position="1184"/>
        <end position="1237"/>
    </location>
</feature>
<dbReference type="GO" id="GO:0005524">
    <property type="term" value="F:ATP binding"/>
    <property type="evidence" value="ECO:0007669"/>
    <property type="project" value="UniProtKB-UniRule"/>
</dbReference>
<feature type="compositionally biased region" description="Basic and acidic residues" evidence="4">
    <location>
        <begin position="273"/>
        <end position="283"/>
    </location>
</feature>
<sequence>MASVGLGSAPPGAGQHEEKAGDFTSPSIPFPSNAPSPASPSPTLPLSPLAPPSQPASQRGSTSQLLQPTLTASGSGGSSRDPSRGPSPIRRLPRLSSTSRATSTATSNITATGSSFSSIGLPDAEAASAAPLAQARLATSAQSLRARQEEVDASPQGRLKPPTHSRSQSIGPKPSTKVVMLQVDPQPSANSARNRPEARRSISHRPPSSPSLSADRTAAAHRAQPESSSSRRAPADERESQRLKAATAAKLAEQEAWERTRGAGSDVLSLLDAPRRPEDRSDDSGESGGGGGDATAGTAPSSRKSSSAGSIAICSDVQRRQHEPVLVSSADKLLSRGISEYTLLPRILGRGKFSSVFLASKPSGPGGAPQLYAVKHTPLFPHHPLIATRLLREPTLLAELPPHPNLVNVNETIRTPGHFYLVEEYLEGYVTLEALLSMRTERPPPQLPSLPTDIADRVLDQLLSAVQAIHHPLQICHRDIKPENILVHPDTLHLKLLDFGLATHYSRSEPKLTTCCGSPAFHCPEIVTALRNPQGAIRYWGPEVDAWTCGITMLRVLTGVRYPIGASHTSVRSMASRAQRAVATIRDPTLRTRVGKLLDANGERRMHNFRELVDAIDPGQADAPRGRKDFKSTTFIPTAPQHTMKLPLVVGAAAEAALKQPVLPSGGTPIASCLASPAGSRAPSPSPLSERSSAGPSAVTATPPTAAALHASPAPTLILSNRDRQPPQRVLSFVKYCLRCAGILYHGWPDTSHWAGIQSTPSTPGPWEDQLADLHERALSGLQPSSATGGPARPETLGSGDSPTPPPLPSLSPTTPFPVQAERPERDPFVHVHIFECVLELVEEPADEAADAQPSLVQTIMSALSWGKRPAGRRTLSTPSRPDDAVRAASRPRTGNGNMPRSSGQNAAEAASPSGSGGPSGKPGDIDCLRFYIVVRFPRKVSSRRRPGYSRSHSRAAELGQDRSRASSVASFDGKGRSFSRASSLENLTHLTAVTSERGRGRGGSGGIESREGALRSSSSRRLLQPESNRTTPRASRTASPDLSIDTSVAQGEQSSHRSRRARTALARAGLEGDEREGQGLTVETSPEALRRTAAISSAQQASGETASAPASRAGSRAPSRSRRSHRVRSGTATGSRSVCDKVLIHVTDERAVAAVRKALSVGGTTDDFAPDAEVHYVEEQPWMSAASPSMRSKELGLTEDQDEPFTPQRSDQKRRRPAARRTLSYGGGRGEDAGFDVQRPRSITSIDEVTHGRRQLQEHVGGVAEQAADAAATAKAAAAAATEDVGIEPAARGRPLVGRHASQPAGTVVYDASEVGSSGSNSRDARTGVPFPARRGRAPSQLSTVILAEESPTQASTLAAAPPAASNGGSSEANPTPIDGTTGLSAGPQRSVDLDALTAELASGTGKLEVASEASAELVARLAVDIGDFVRAMTGLRDAGGDALAERLDPISFDAFKALSPALGLVHANGRRLAPADDAMLALSVLGETASPRELYMAIDLRCHALVSASVVAMPLNGSTGAAGGDGMFWTPAAEAFELVGLLGVVVPRIRTKRPQSFSSVFALLADLIGTSMRRTAAATSPSLARTLAHHGVRRCCALIVAVADWEARCNGSSGANPATEAGAYRLSQEALSPFLAAISHLLPYLPRNDELGLAEAHFRRSLPQYAFTRPGDGQDVASAAPNGAKAIHGEGDDAERTWSQLASTIGRLNVDLANIWTSALQGLGQAGGATPGDGDQSASLRSSSGIDAEDEQADSERRLRSTLAVGGFALHVHLLARGSMSEGPASWSAATAGTRLEQGLPMLILALGTEMEQAASGSSNGGGGDGIEALPSQDAGSKAAMMEAVGRESVLSDTSLTWLLWCLEGLGRGRDDVKLSEALVVGVAQVLASHMALSPSPVARHARLRALQGLVCDRADEAVALRTIGSLARTSPFSQVRAACVGLLRAFVLPRLSAPEHGALLRGVEAQRLLGELFEPIAHPPLPSSPEGPARLEAFLSEHVAVLQEKAGLLYVLVSAAGVDGPSRQRYEGMRDAWTRPLRAFTDAWLRRFETRAADVAAEGRQHDGQRQVESEVLLLRTALERLEA</sequence>
<proteinExistence type="predicted"/>
<feature type="compositionally biased region" description="Polar residues" evidence="4">
    <location>
        <begin position="58"/>
        <end position="72"/>
    </location>
</feature>
<dbReference type="GO" id="GO:0035556">
    <property type="term" value="P:intracellular signal transduction"/>
    <property type="evidence" value="ECO:0007669"/>
    <property type="project" value="TreeGrafter"/>
</dbReference>
<feature type="compositionally biased region" description="Basic and acidic residues" evidence="4">
    <location>
        <begin position="252"/>
        <end position="261"/>
    </location>
</feature>
<dbReference type="EMBL" id="OOIP01000024">
    <property type="protein sequence ID" value="SPO41016.1"/>
    <property type="molecule type" value="Genomic_DNA"/>
</dbReference>
<dbReference type="OrthoDB" id="5396786at2759"/>
<evidence type="ECO:0000256" key="3">
    <source>
        <dbReference type="PROSITE-ProRule" id="PRU10141"/>
    </source>
</evidence>
<feature type="region of interest" description="Disordered" evidence="4">
    <location>
        <begin position="942"/>
        <end position="978"/>
    </location>
</feature>
<feature type="region of interest" description="Disordered" evidence="4">
    <location>
        <begin position="674"/>
        <end position="704"/>
    </location>
</feature>
<feature type="compositionally biased region" description="Basic residues" evidence="4">
    <location>
        <begin position="1120"/>
        <end position="1129"/>
    </location>
</feature>
<dbReference type="PROSITE" id="PS00107">
    <property type="entry name" value="PROTEIN_KINASE_ATP"/>
    <property type="match status" value="1"/>
</dbReference>